<keyword evidence="2" id="KW-1185">Reference proteome</keyword>
<dbReference type="PANTHER" id="PTHR33395:SF22">
    <property type="entry name" value="REVERSE TRANSCRIPTASE DOMAIN-CONTAINING PROTEIN"/>
    <property type="match status" value="1"/>
</dbReference>
<gene>
    <name evidence="1" type="ORF">P5673_012267</name>
</gene>
<accession>A0AAD9V7I0</accession>
<protein>
    <recommendedName>
        <fullName evidence="3">Endonuclease/exonuclease/phosphatase domain-containing protein</fullName>
    </recommendedName>
</protein>
<evidence type="ECO:0008006" key="3">
    <source>
        <dbReference type="Google" id="ProtNLM"/>
    </source>
</evidence>
<dbReference type="AlphaFoldDB" id="A0AAD9V7I0"/>
<evidence type="ECO:0000313" key="2">
    <source>
        <dbReference type="Proteomes" id="UP001249851"/>
    </source>
</evidence>
<proteinExistence type="predicted"/>
<dbReference type="Gene3D" id="3.60.10.10">
    <property type="entry name" value="Endonuclease/exonuclease/phosphatase"/>
    <property type="match status" value="1"/>
</dbReference>
<sequence length="277" mass="32302">MEWIQAFDILTIQETKLDKSFPDSQFTIDDYNMFRQDRKKGGGGIMVYIRKSIPSHRIRVKSNEVEAIVIDIQLGQQYMSLLCAYKPPAVTNNTFTNETKEGRTWLDICDIYDMVNLITEPTTICKTKESCLDIIATNAPVFELHSGTIEAGLSDHKLVYTVLNRKVMKPKTLITIGRCFKQFDEKAFNRDLECVAFNMAYVFDDINDICWAWEKMYTDVLNDHAPIKSKKIRSAPGQSKFITPEIRKVMWKRNALKRKYYKTRSSVDWESYRTQRN</sequence>
<comment type="caution">
    <text evidence="1">The sequence shown here is derived from an EMBL/GenBank/DDBJ whole genome shotgun (WGS) entry which is preliminary data.</text>
</comment>
<dbReference type="InterPro" id="IPR036691">
    <property type="entry name" value="Endo/exonu/phosph_ase_sf"/>
</dbReference>
<dbReference type="GO" id="GO:0031012">
    <property type="term" value="C:extracellular matrix"/>
    <property type="evidence" value="ECO:0007669"/>
    <property type="project" value="TreeGrafter"/>
</dbReference>
<dbReference type="Proteomes" id="UP001249851">
    <property type="component" value="Unassembled WGS sequence"/>
</dbReference>
<dbReference type="EMBL" id="JARQWQ010000023">
    <property type="protein sequence ID" value="KAK2564049.1"/>
    <property type="molecule type" value="Genomic_DNA"/>
</dbReference>
<evidence type="ECO:0000313" key="1">
    <source>
        <dbReference type="EMBL" id="KAK2564049.1"/>
    </source>
</evidence>
<reference evidence="1" key="1">
    <citation type="journal article" date="2023" name="G3 (Bethesda)">
        <title>Whole genome assembly and annotation of the endangered Caribbean coral Acropora cervicornis.</title>
        <authorList>
            <person name="Selwyn J.D."/>
            <person name="Vollmer S.V."/>
        </authorList>
    </citation>
    <scope>NUCLEOTIDE SEQUENCE</scope>
    <source>
        <strain evidence="1">K2</strain>
    </source>
</reference>
<organism evidence="1 2">
    <name type="scientific">Acropora cervicornis</name>
    <name type="common">Staghorn coral</name>
    <dbReference type="NCBI Taxonomy" id="6130"/>
    <lineage>
        <taxon>Eukaryota</taxon>
        <taxon>Metazoa</taxon>
        <taxon>Cnidaria</taxon>
        <taxon>Anthozoa</taxon>
        <taxon>Hexacorallia</taxon>
        <taxon>Scleractinia</taxon>
        <taxon>Astrocoeniina</taxon>
        <taxon>Acroporidae</taxon>
        <taxon>Acropora</taxon>
    </lineage>
</organism>
<reference evidence="1" key="2">
    <citation type="journal article" date="2023" name="Science">
        <title>Genomic signatures of disease resistance in endangered staghorn corals.</title>
        <authorList>
            <person name="Vollmer S.V."/>
            <person name="Selwyn J.D."/>
            <person name="Despard B.A."/>
            <person name="Roesel C.L."/>
        </authorList>
    </citation>
    <scope>NUCLEOTIDE SEQUENCE</scope>
    <source>
        <strain evidence="1">K2</strain>
    </source>
</reference>
<name>A0AAD9V7I0_ACRCE</name>
<dbReference type="SUPFAM" id="SSF56219">
    <property type="entry name" value="DNase I-like"/>
    <property type="match status" value="1"/>
</dbReference>
<dbReference type="PANTHER" id="PTHR33395">
    <property type="entry name" value="TRANSCRIPTASE, PUTATIVE-RELATED-RELATED"/>
    <property type="match status" value="1"/>
</dbReference>